<dbReference type="RefSeq" id="WP_069307866.1">
    <property type="nucleotide sequence ID" value="NZ_MCRJ01000107.1"/>
</dbReference>
<accession>A0A1E3GZY8</accession>
<evidence type="ECO:0000259" key="4">
    <source>
        <dbReference type="Pfam" id="PF07729"/>
    </source>
</evidence>
<sequence>MFEALGGLELQIGARLAERITDDEIAELVAMHDTLARLHAQEDRTGYFRQNQSIHGFMAETTRNRTLRDSDAALAQRVYRARTMANCGHDRWDESLAEHLDFMASLRVRDREGLARKLKLHNDLTCTAVLGSLSAIRE</sequence>
<gene>
    <name evidence="5" type="ORF">A6302_03545</name>
</gene>
<comment type="caution">
    <text evidence="5">The sequence shown here is derived from an EMBL/GenBank/DDBJ whole genome shotgun (WGS) entry which is preliminary data.</text>
</comment>
<organism evidence="5 6">
    <name type="scientific">Methylobrevis pamukkalensis</name>
    <dbReference type="NCBI Taxonomy" id="1439726"/>
    <lineage>
        <taxon>Bacteria</taxon>
        <taxon>Pseudomonadati</taxon>
        <taxon>Pseudomonadota</taxon>
        <taxon>Alphaproteobacteria</taxon>
        <taxon>Hyphomicrobiales</taxon>
        <taxon>Pleomorphomonadaceae</taxon>
        <taxon>Methylobrevis</taxon>
    </lineage>
</organism>
<dbReference type="InterPro" id="IPR011711">
    <property type="entry name" value="GntR_C"/>
</dbReference>
<evidence type="ECO:0000313" key="5">
    <source>
        <dbReference type="EMBL" id="ODN69136.1"/>
    </source>
</evidence>
<proteinExistence type="predicted"/>
<dbReference type="GO" id="GO:0003677">
    <property type="term" value="F:DNA binding"/>
    <property type="evidence" value="ECO:0007669"/>
    <property type="project" value="UniProtKB-KW"/>
</dbReference>
<keyword evidence="6" id="KW-1185">Reference proteome</keyword>
<keyword evidence="3" id="KW-0804">Transcription</keyword>
<dbReference type="Pfam" id="PF07729">
    <property type="entry name" value="FCD"/>
    <property type="match status" value="1"/>
</dbReference>
<reference evidence="5 6" key="1">
    <citation type="submission" date="2016-07" db="EMBL/GenBank/DDBJ databases">
        <title>Draft Genome Sequence of Methylobrevis pamukkalensis PK2.</title>
        <authorList>
            <person name="Vasilenko O.V."/>
            <person name="Doronina N.V."/>
            <person name="Shmareva M.N."/>
            <person name="Tarlachkov S.V."/>
            <person name="Mustakhimov I."/>
            <person name="Trotsenko Y.A."/>
        </authorList>
    </citation>
    <scope>NUCLEOTIDE SEQUENCE [LARGE SCALE GENOMIC DNA]</scope>
    <source>
        <strain evidence="5 6">PK2</strain>
    </source>
</reference>
<evidence type="ECO:0000256" key="2">
    <source>
        <dbReference type="ARBA" id="ARBA00023125"/>
    </source>
</evidence>
<evidence type="ECO:0000313" key="6">
    <source>
        <dbReference type="Proteomes" id="UP000094622"/>
    </source>
</evidence>
<protein>
    <submittedName>
        <fullName evidence="5">FCD domain protein</fullName>
    </submittedName>
</protein>
<evidence type="ECO:0000256" key="1">
    <source>
        <dbReference type="ARBA" id="ARBA00023015"/>
    </source>
</evidence>
<dbReference type="InterPro" id="IPR008920">
    <property type="entry name" value="TF_FadR/GntR_C"/>
</dbReference>
<evidence type="ECO:0000256" key="3">
    <source>
        <dbReference type="ARBA" id="ARBA00023163"/>
    </source>
</evidence>
<name>A0A1E3GZY8_9HYPH</name>
<keyword evidence="2" id="KW-0238">DNA-binding</keyword>
<keyword evidence="1" id="KW-0805">Transcription regulation</keyword>
<dbReference type="EMBL" id="MCRJ01000107">
    <property type="protein sequence ID" value="ODN69136.1"/>
    <property type="molecule type" value="Genomic_DNA"/>
</dbReference>
<feature type="domain" description="GntR C-terminal" evidence="4">
    <location>
        <begin position="1"/>
        <end position="121"/>
    </location>
</feature>
<dbReference type="Gene3D" id="1.20.120.530">
    <property type="entry name" value="GntR ligand-binding domain-like"/>
    <property type="match status" value="1"/>
</dbReference>
<dbReference type="AlphaFoldDB" id="A0A1E3GZY8"/>
<dbReference type="SUPFAM" id="SSF48008">
    <property type="entry name" value="GntR ligand-binding domain-like"/>
    <property type="match status" value="1"/>
</dbReference>
<dbReference type="Proteomes" id="UP000094622">
    <property type="component" value="Unassembled WGS sequence"/>
</dbReference>